<feature type="transmembrane region" description="Helical" evidence="1">
    <location>
        <begin position="7"/>
        <end position="22"/>
    </location>
</feature>
<dbReference type="Proteomes" id="UP000051236">
    <property type="component" value="Unassembled WGS sequence"/>
</dbReference>
<evidence type="ECO:0000313" key="3">
    <source>
        <dbReference type="Proteomes" id="UP000051236"/>
    </source>
</evidence>
<proteinExistence type="predicted"/>
<evidence type="ECO:0000313" key="2">
    <source>
        <dbReference type="EMBL" id="KRM31596.1"/>
    </source>
</evidence>
<evidence type="ECO:0000256" key="1">
    <source>
        <dbReference type="SAM" id="Phobius"/>
    </source>
</evidence>
<keyword evidence="1" id="KW-0472">Membrane</keyword>
<feature type="transmembrane region" description="Helical" evidence="1">
    <location>
        <begin position="28"/>
        <end position="49"/>
    </location>
</feature>
<gene>
    <name evidence="2" type="ORF">FC83_GL000657</name>
</gene>
<reference evidence="2 3" key="1">
    <citation type="journal article" date="2015" name="Genome Announc.">
        <title>Expanding the biotechnology potential of lactobacilli through comparative genomics of 213 strains and associated genera.</title>
        <authorList>
            <person name="Sun Z."/>
            <person name="Harris H.M."/>
            <person name="McCann A."/>
            <person name="Guo C."/>
            <person name="Argimon S."/>
            <person name="Zhang W."/>
            <person name="Yang X."/>
            <person name="Jeffery I.B."/>
            <person name="Cooney J.C."/>
            <person name="Kagawa T.F."/>
            <person name="Liu W."/>
            <person name="Song Y."/>
            <person name="Salvetti E."/>
            <person name="Wrobel A."/>
            <person name="Rasinkangas P."/>
            <person name="Parkhill J."/>
            <person name="Rea M.C."/>
            <person name="O'Sullivan O."/>
            <person name="Ritari J."/>
            <person name="Douillard F.P."/>
            <person name="Paul Ross R."/>
            <person name="Yang R."/>
            <person name="Briner A.E."/>
            <person name="Felis G.E."/>
            <person name="de Vos W.M."/>
            <person name="Barrangou R."/>
            <person name="Klaenhammer T.R."/>
            <person name="Caufield P.W."/>
            <person name="Cui Y."/>
            <person name="Zhang H."/>
            <person name="O'Toole P.W."/>
        </authorList>
    </citation>
    <scope>NUCLEOTIDE SEQUENCE [LARGE SCALE GENOMIC DNA]</scope>
    <source>
        <strain evidence="2 3">DSM 18527</strain>
    </source>
</reference>
<keyword evidence="3" id="KW-1185">Reference proteome</keyword>
<dbReference type="PATRIC" id="fig|1423734.3.peg.663"/>
<keyword evidence="1" id="KW-1133">Transmembrane helix</keyword>
<comment type="caution">
    <text evidence="2">The sequence shown here is derived from an EMBL/GenBank/DDBJ whole genome shotgun (WGS) entry which is preliminary data.</text>
</comment>
<name>A0A0R1XXL3_9LACO</name>
<protein>
    <submittedName>
        <fullName evidence="2">Uncharacterized protein</fullName>
    </submittedName>
</protein>
<dbReference type="AlphaFoldDB" id="A0A0R1XXL3"/>
<sequence length="58" mass="6779">MYRWASVTNVIFLIMLVLPMFTDQNYNIPFYVVLLLGIVANGVLIMHSYKNKRKSNDL</sequence>
<accession>A0A0R1XXL3</accession>
<keyword evidence="1" id="KW-0812">Transmembrane</keyword>
<organism evidence="2 3">
    <name type="scientific">Agrilactobacillus composti DSM 18527 = JCM 14202</name>
    <dbReference type="NCBI Taxonomy" id="1423734"/>
    <lineage>
        <taxon>Bacteria</taxon>
        <taxon>Bacillati</taxon>
        <taxon>Bacillota</taxon>
        <taxon>Bacilli</taxon>
        <taxon>Lactobacillales</taxon>
        <taxon>Lactobacillaceae</taxon>
        <taxon>Agrilactobacillus</taxon>
    </lineage>
</organism>
<dbReference type="EMBL" id="AZGA01000077">
    <property type="protein sequence ID" value="KRM31596.1"/>
    <property type="molecule type" value="Genomic_DNA"/>
</dbReference>